<protein>
    <submittedName>
        <fullName evidence="1">Uncharacterized protein</fullName>
    </submittedName>
</protein>
<reference evidence="1" key="1">
    <citation type="journal article" date="2023" name="bioRxiv">
        <title>Scaffold-level genome assemblies of two parasitoid biocontrol wasps reveal the parthenogenesis mechanism and an associated novel virus.</title>
        <authorList>
            <person name="Inwood S."/>
            <person name="Skelly J."/>
            <person name="Guhlin J."/>
            <person name="Harrop T."/>
            <person name="Goldson S."/>
            <person name="Dearden P."/>
        </authorList>
    </citation>
    <scope>NUCLEOTIDE SEQUENCE</scope>
    <source>
        <strain evidence="1">Lincoln</strain>
        <tissue evidence="1">Whole body</tissue>
    </source>
</reference>
<name>A0AA39EZS9_MICHY</name>
<evidence type="ECO:0000313" key="1">
    <source>
        <dbReference type="EMBL" id="KAK0161012.1"/>
    </source>
</evidence>
<dbReference type="AlphaFoldDB" id="A0AA39EZS9"/>
<dbReference type="Proteomes" id="UP001168972">
    <property type="component" value="Unassembled WGS sequence"/>
</dbReference>
<accession>A0AA39EZS9</accession>
<reference evidence="1" key="2">
    <citation type="submission" date="2023-03" db="EMBL/GenBank/DDBJ databases">
        <authorList>
            <person name="Inwood S.N."/>
            <person name="Skelly J.G."/>
            <person name="Guhlin J."/>
            <person name="Harrop T.W.R."/>
            <person name="Goldson S.G."/>
            <person name="Dearden P.K."/>
        </authorList>
    </citation>
    <scope>NUCLEOTIDE SEQUENCE</scope>
    <source>
        <strain evidence="1">Lincoln</strain>
        <tissue evidence="1">Whole body</tissue>
    </source>
</reference>
<gene>
    <name evidence="1" type="ORF">PV327_009531</name>
</gene>
<comment type="caution">
    <text evidence="1">The sequence shown here is derived from an EMBL/GenBank/DDBJ whole genome shotgun (WGS) entry which is preliminary data.</text>
</comment>
<sequence length="91" mass="10321">MADVQDRYNPGVHEKAMVMTPDTLDRRIVARASARAYTPHCAAVTRDPETDPSPFLVIAHTQRQDYVCMDKQTLARANRHQDTKTRVVLSL</sequence>
<proteinExistence type="predicted"/>
<evidence type="ECO:0000313" key="2">
    <source>
        <dbReference type="Proteomes" id="UP001168972"/>
    </source>
</evidence>
<keyword evidence="2" id="KW-1185">Reference proteome</keyword>
<dbReference type="EMBL" id="JAQQBR010001835">
    <property type="protein sequence ID" value="KAK0161012.1"/>
    <property type="molecule type" value="Genomic_DNA"/>
</dbReference>
<organism evidence="1 2">
    <name type="scientific">Microctonus hyperodae</name>
    <name type="common">Parasitoid wasp</name>
    <dbReference type="NCBI Taxonomy" id="165561"/>
    <lineage>
        <taxon>Eukaryota</taxon>
        <taxon>Metazoa</taxon>
        <taxon>Ecdysozoa</taxon>
        <taxon>Arthropoda</taxon>
        <taxon>Hexapoda</taxon>
        <taxon>Insecta</taxon>
        <taxon>Pterygota</taxon>
        <taxon>Neoptera</taxon>
        <taxon>Endopterygota</taxon>
        <taxon>Hymenoptera</taxon>
        <taxon>Apocrita</taxon>
        <taxon>Ichneumonoidea</taxon>
        <taxon>Braconidae</taxon>
        <taxon>Euphorinae</taxon>
        <taxon>Microctonus</taxon>
    </lineage>
</organism>